<sequence>MGIISHLQHPNIIQFYGVTKLDTKLTDEETLDEVKFALVLEYVNGGTLENYLRDNAKTFKWEKQLRFAKEIVDAISWCHNKEIIHGDLHSKNILIHQIQPNQHAIKLADFGSSFLQGCNTKFTKACGVVPYMDPKIFESHLYNLTKKSDIYSLGVLLWQLTSCSSPFGFAEIKDDHAKIISLQLSILRGKRENPVSHTNKKFGELFQKCWEHEPDKRPDIPEVISELNSIKSENNNVLTNFNSKESVKAKIFENEDFDLSNCDEDCDLSKIFK</sequence>
<dbReference type="OrthoDB" id="346907at2759"/>
<keyword evidence="2" id="KW-0547">Nucleotide-binding</keyword>
<comment type="caution">
    <text evidence="6">The sequence shown here is derived from an EMBL/GenBank/DDBJ whole genome shotgun (WGS) entry which is preliminary data.</text>
</comment>
<dbReference type="PRINTS" id="PR00109">
    <property type="entry name" value="TYRKINASE"/>
</dbReference>
<accession>A0A397SMG8</accession>
<proteinExistence type="predicted"/>
<keyword evidence="3 6" id="KW-0418">Kinase</keyword>
<dbReference type="Proteomes" id="UP000265703">
    <property type="component" value="Unassembled WGS sequence"/>
</dbReference>
<evidence type="ECO:0000259" key="5">
    <source>
        <dbReference type="PROSITE" id="PS50011"/>
    </source>
</evidence>
<feature type="domain" description="Protein kinase" evidence="5">
    <location>
        <begin position="1"/>
        <end position="238"/>
    </location>
</feature>
<dbReference type="SUPFAM" id="SSF56112">
    <property type="entry name" value="Protein kinase-like (PK-like)"/>
    <property type="match status" value="1"/>
</dbReference>
<evidence type="ECO:0000256" key="4">
    <source>
        <dbReference type="ARBA" id="ARBA00022840"/>
    </source>
</evidence>
<reference evidence="6 7" key="1">
    <citation type="submission" date="2018-06" db="EMBL/GenBank/DDBJ databases">
        <title>Comparative genomics reveals the genomic features of Rhizophagus irregularis, R. cerebriforme, R. diaphanum and Gigaspora rosea, and their symbiotic lifestyle signature.</title>
        <authorList>
            <person name="Morin E."/>
            <person name="San Clemente H."/>
            <person name="Chen E.C.H."/>
            <person name="De La Providencia I."/>
            <person name="Hainaut M."/>
            <person name="Kuo A."/>
            <person name="Kohler A."/>
            <person name="Murat C."/>
            <person name="Tang N."/>
            <person name="Roy S."/>
            <person name="Loubradou J."/>
            <person name="Henrissat B."/>
            <person name="Grigoriev I.V."/>
            <person name="Corradi N."/>
            <person name="Roux C."/>
            <person name="Martin F.M."/>
        </authorList>
    </citation>
    <scope>NUCLEOTIDE SEQUENCE [LARGE SCALE GENOMIC DNA]</scope>
    <source>
        <strain evidence="6 7">DAOM 227022</strain>
    </source>
</reference>
<keyword evidence="4" id="KW-0067">ATP-binding</keyword>
<dbReference type="PIRSF" id="PIRSF000654">
    <property type="entry name" value="Integrin-linked_kinase"/>
    <property type="match status" value="1"/>
</dbReference>
<evidence type="ECO:0000313" key="7">
    <source>
        <dbReference type="Proteomes" id="UP000265703"/>
    </source>
</evidence>
<dbReference type="PROSITE" id="PS50011">
    <property type="entry name" value="PROTEIN_KINASE_DOM"/>
    <property type="match status" value="1"/>
</dbReference>
<dbReference type="AlphaFoldDB" id="A0A397SMG8"/>
<dbReference type="GO" id="GO:0004674">
    <property type="term" value="F:protein serine/threonine kinase activity"/>
    <property type="evidence" value="ECO:0007669"/>
    <property type="project" value="TreeGrafter"/>
</dbReference>
<dbReference type="PANTHER" id="PTHR44329">
    <property type="entry name" value="SERINE/THREONINE-PROTEIN KINASE TNNI3K-RELATED"/>
    <property type="match status" value="1"/>
</dbReference>
<name>A0A397SMG8_9GLOM</name>
<dbReference type="Gene3D" id="1.10.510.10">
    <property type="entry name" value="Transferase(Phosphotransferase) domain 1"/>
    <property type="match status" value="1"/>
</dbReference>
<organism evidence="6 7">
    <name type="scientific">Glomus cerebriforme</name>
    <dbReference type="NCBI Taxonomy" id="658196"/>
    <lineage>
        <taxon>Eukaryota</taxon>
        <taxon>Fungi</taxon>
        <taxon>Fungi incertae sedis</taxon>
        <taxon>Mucoromycota</taxon>
        <taxon>Glomeromycotina</taxon>
        <taxon>Glomeromycetes</taxon>
        <taxon>Glomerales</taxon>
        <taxon>Glomeraceae</taxon>
        <taxon>Glomus</taxon>
    </lineage>
</organism>
<dbReference type="GO" id="GO:0005524">
    <property type="term" value="F:ATP binding"/>
    <property type="evidence" value="ECO:0007669"/>
    <property type="project" value="UniProtKB-KW"/>
</dbReference>
<dbReference type="InterPro" id="IPR001245">
    <property type="entry name" value="Ser-Thr/Tyr_kinase_cat_dom"/>
</dbReference>
<evidence type="ECO:0000256" key="3">
    <source>
        <dbReference type="ARBA" id="ARBA00022777"/>
    </source>
</evidence>
<keyword evidence="1" id="KW-0808">Transferase</keyword>
<dbReference type="PANTHER" id="PTHR44329:SF288">
    <property type="entry name" value="MITOGEN-ACTIVATED PROTEIN KINASE KINASE KINASE 20"/>
    <property type="match status" value="1"/>
</dbReference>
<dbReference type="InterPro" id="IPR011009">
    <property type="entry name" value="Kinase-like_dom_sf"/>
</dbReference>
<evidence type="ECO:0000313" key="6">
    <source>
        <dbReference type="EMBL" id="RIA87400.1"/>
    </source>
</evidence>
<dbReference type="STRING" id="658196.A0A397SMG8"/>
<gene>
    <name evidence="6" type="ORF">C1645_726526</name>
</gene>
<evidence type="ECO:0000256" key="2">
    <source>
        <dbReference type="ARBA" id="ARBA00022741"/>
    </source>
</evidence>
<dbReference type="InterPro" id="IPR051681">
    <property type="entry name" value="Ser/Thr_Kinases-Pseudokinases"/>
</dbReference>
<dbReference type="Pfam" id="PF00069">
    <property type="entry name" value="Pkinase"/>
    <property type="match status" value="1"/>
</dbReference>
<evidence type="ECO:0000256" key="1">
    <source>
        <dbReference type="ARBA" id="ARBA00022679"/>
    </source>
</evidence>
<keyword evidence="7" id="KW-1185">Reference proteome</keyword>
<protein>
    <submittedName>
        <fullName evidence="6">Kinase-like domain-containing protein</fullName>
    </submittedName>
</protein>
<dbReference type="InterPro" id="IPR000719">
    <property type="entry name" value="Prot_kinase_dom"/>
</dbReference>
<dbReference type="EMBL" id="QKYT01000310">
    <property type="protein sequence ID" value="RIA87400.1"/>
    <property type="molecule type" value="Genomic_DNA"/>
</dbReference>